<reference evidence="1" key="1">
    <citation type="submission" date="2021-02" db="EMBL/GenBank/DDBJ databases">
        <authorList>
            <consortium name="DOE Joint Genome Institute"/>
            <person name="Ahrendt S."/>
            <person name="Looney B.P."/>
            <person name="Miyauchi S."/>
            <person name="Morin E."/>
            <person name="Drula E."/>
            <person name="Courty P.E."/>
            <person name="Chicoki N."/>
            <person name="Fauchery L."/>
            <person name="Kohler A."/>
            <person name="Kuo A."/>
            <person name="Labutti K."/>
            <person name="Pangilinan J."/>
            <person name="Lipzen A."/>
            <person name="Riley R."/>
            <person name="Andreopoulos W."/>
            <person name="He G."/>
            <person name="Johnson J."/>
            <person name="Barry K.W."/>
            <person name="Grigoriev I.V."/>
            <person name="Nagy L."/>
            <person name="Hibbett D."/>
            <person name="Henrissat B."/>
            <person name="Matheny P.B."/>
            <person name="Labbe J."/>
            <person name="Martin F."/>
        </authorList>
    </citation>
    <scope>NUCLEOTIDE SEQUENCE</scope>
    <source>
        <strain evidence="1">FP105234-sp</strain>
    </source>
</reference>
<proteinExistence type="predicted"/>
<name>A0ACB8RFQ3_9AGAM</name>
<evidence type="ECO:0000313" key="2">
    <source>
        <dbReference type="Proteomes" id="UP000814033"/>
    </source>
</evidence>
<organism evidence="1 2">
    <name type="scientific">Auriscalpium vulgare</name>
    <dbReference type="NCBI Taxonomy" id="40419"/>
    <lineage>
        <taxon>Eukaryota</taxon>
        <taxon>Fungi</taxon>
        <taxon>Dikarya</taxon>
        <taxon>Basidiomycota</taxon>
        <taxon>Agaricomycotina</taxon>
        <taxon>Agaricomycetes</taxon>
        <taxon>Russulales</taxon>
        <taxon>Auriscalpiaceae</taxon>
        <taxon>Auriscalpium</taxon>
    </lineage>
</organism>
<evidence type="ECO:0000313" key="1">
    <source>
        <dbReference type="EMBL" id="KAI0042730.1"/>
    </source>
</evidence>
<keyword evidence="2" id="KW-1185">Reference proteome</keyword>
<gene>
    <name evidence="1" type="ORF">FA95DRAFT_535514</name>
</gene>
<protein>
    <submittedName>
        <fullName evidence="1">Uncharacterized protein</fullName>
    </submittedName>
</protein>
<sequence>MTSPRGKLLTAGQIVCQGTDGHCESYQQSEVCQLWSKIFNLGVSTVAVSWLVLKNLLHGILRRDACESASWRVRGPGRKRRTIQELSRSQLVKRAPEKLVEGSN</sequence>
<accession>A0ACB8RFQ3</accession>
<reference evidence="1" key="2">
    <citation type="journal article" date="2022" name="New Phytol.">
        <title>Evolutionary transition to the ectomycorrhizal habit in the genomes of a hyperdiverse lineage of mushroom-forming fungi.</title>
        <authorList>
            <person name="Looney B."/>
            <person name="Miyauchi S."/>
            <person name="Morin E."/>
            <person name="Drula E."/>
            <person name="Courty P.E."/>
            <person name="Kohler A."/>
            <person name="Kuo A."/>
            <person name="LaButti K."/>
            <person name="Pangilinan J."/>
            <person name="Lipzen A."/>
            <person name="Riley R."/>
            <person name="Andreopoulos W."/>
            <person name="He G."/>
            <person name="Johnson J."/>
            <person name="Nolan M."/>
            <person name="Tritt A."/>
            <person name="Barry K.W."/>
            <person name="Grigoriev I.V."/>
            <person name="Nagy L.G."/>
            <person name="Hibbett D."/>
            <person name="Henrissat B."/>
            <person name="Matheny P.B."/>
            <person name="Labbe J."/>
            <person name="Martin F.M."/>
        </authorList>
    </citation>
    <scope>NUCLEOTIDE SEQUENCE</scope>
    <source>
        <strain evidence="1">FP105234-sp</strain>
    </source>
</reference>
<dbReference type="Proteomes" id="UP000814033">
    <property type="component" value="Unassembled WGS sequence"/>
</dbReference>
<dbReference type="EMBL" id="MU276050">
    <property type="protein sequence ID" value="KAI0042730.1"/>
    <property type="molecule type" value="Genomic_DNA"/>
</dbReference>
<comment type="caution">
    <text evidence="1">The sequence shown here is derived from an EMBL/GenBank/DDBJ whole genome shotgun (WGS) entry which is preliminary data.</text>
</comment>